<keyword evidence="2" id="KW-1185">Reference proteome</keyword>
<gene>
    <name evidence="1" type="ORF">BDN72DRAFT_954132</name>
</gene>
<protein>
    <submittedName>
        <fullName evidence="1">Swi3-domain-containing protein</fullName>
    </submittedName>
</protein>
<accession>A0ACD3BDW4</accession>
<dbReference type="Proteomes" id="UP000308600">
    <property type="component" value="Unassembled WGS sequence"/>
</dbReference>
<name>A0ACD3BDW4_9AGAR</name>
<organism evidence="1 2">
    <name type="scientific">Pluteus cervinus</name>
    <dbReference type="NCBI Taxonomy" id="181527"/>
    <lineage>
        <taxon>Eukaryota</taxon>
        <taxon>Fungi</taxon>
        <taxon>Dikarya</taxon>
        <taxon>Basidiomycota</taxon>
        <taxon>Agaricomycotina</taxon>
        <taxon>Agaricomycetes</taxon>
        <taxon>Agaricomycetidae</taxon>
        <taxon>Agaricales</taxon>
        <taxon>Pluteineae</taxon>
        <taxon>Pluteaceae</taxon>
        <taxon>Pluteus</taxon>
    </lineage>
</organism>
<evidence type="ECO:0000313" key="2">
    <source>
        <dbReference type="Proteomes" id="UP000308600"/>
    </source>
</evidence>
<sequence length="392" mass="43532">MSTSLDNIWDEPITPSSPKQQPQPSSSSLSSPPNSPKAPSKQPLFLNDSDDEDTYIPRKSNARFKASSNANIDVDPPLDELDPDIDALFNVEPLKSVDTEQLAREAAEKYKDTRLDIPGISSARRSSALGDDDPSTTQQPTQQGRSGKDDSVVKERKKVVRLDEAKLLASVGFPELVKRTKDFKIKGKGYEAQDLNRLMQVYQFWTHELYPKTTFKDTVNRIEKLCHSKRMNVALSVWRDESNGITRSTQQGDESSSSDDEGPPKTTEATTNVEESEPEDHPPPSSRPSSAPPSDMEIDDDEIEAMIREQEQQALSKQKAPSATCTTPDSEMMNIDDIDDQELWDIVDQVRNDHSNAAQPEPQAVAAVVAAPPEPAPAEMEDEEYDVGLEYM</sequence>
<dbReference type="EMBL" id="ML208260">
    <property type="protein sequence ID" value="TFK76375.1"/>
    <property type="molecule type" value="Genomic_DNA"/>
</dbReference>
<proteinExistence type="predicted"/>
<reference evidence="1 2" key="1">
    <citation type="journal article" date="2019" name="Nat. Ecol. Evol.">
        <title>Megaphylogeny resolves global patterns of mushroom evolution.</title>
        <authorList>
            <person name="Varga T."/>
            <person name="Krizsan K."/>
            <person name="Foldi C."/>
            <person name="Dima B."/>
            <person name="Sanchez-Garcia M."/>
            <person name="Sanchez-Ramirez S."/>
            <person name="Szollosi G.J."/>
            <person name="Szarkandi J.G."/>
            <person name="Papp V."/>
            <person name="Albert L."/>
            <person name="Andreopoulos W."/>
            <person name="Angelini C."/>
            <person name="Antonin V."/>
            <person name="Barry K.W."/>
            <person name="Bougher N.L."/>
            <person name="Buchanan P."/>
            <person name="Buyck B."/>
            <person name="Bense V."/>
            <person name="Catcheside P."/>
            <person name="Chovatia M."/>
            <person name="Cooper J."/>
            <person name="Damon W."/>
            <person name="Desjardin D."/>
            <person name="Finy P."/>
            <person name="Geml J."/>
            <person name="Haridas S."/>
            <person name="Hughes K."/>
            <person name="Justo A."/>
            <person name="Karasinski D."/>
            <person name="Kautmanova I."/>
            <person name="Kiss B."/>
            <person name="Kocsube S."/>
            <person name="Kotiranta H."/>
            <person name="LaButti K.M."/>
            <person name="Lechner B.E."/>
            <person name="Liimatainen K."/>
            <person name="Lipzen A."/>
            <person name="Lukacs Z."/>
            <person name="Mihaltcheva S."/>
            <person name="Morgado L.N."/>
            <person name="Niskanen T."/>
            <person name="Noordeloos M.E."/>
            <person name="Ohm R.A."/>
            <person name="Ortiz-Santana B."/>
            <person name="Ovrebo C."/>
            <person name="Racz N."/>
            <person name="Riley R."/>
            <person name="Savchenko A."/>
            <person name="Shiryaev A."/>
            <person name="Soop K."/>
            <person name="Spirin V."/>
            <person name="Szebenyi C."/>
            <person name="Tomsovsky M."/>
            <person name="Tulloss R.E."/>
            <person name="Uehling J."/>
            <person name="Grigoriev I.V."/>
            <person name="Vagvolgyi C."/>
            <person name="Papp T."/>
            <person name="Martin F.M."/>
            <person name="Miettinen O."/>
            <person name="Hibbett D.S."/>
            <person name="Nagy L.G."/>
        </authorList>
    </citation>
    <scope>NUCLEOTIDE SEQUENCE [LARGE SCALE GENOMIC DNA]</scope>
    <source>
        <strain evidence="1 2">NL-1719</strain>
    </source>
</reference>
<evidence type="ECO:0000313" key="1">
    <source>
        <dbReference type="EMBL" id="TFK76375.1"/>
    </source>
</evidence>